<feature type="domain" description="AB hydrolase-1" evidence="1">
    <location>
        <begin position="11"/>
        <end position="233"/>
    </location>
</feature>
<protein>
    <submittedName>
        <fullName evidence="2">Hydrolase</fullName>
    </submittedName>
</protein>
<dbReference type="Gene3D" id="3.40.50.1820">
    <property type="entry name" value="alpha/beta hydrolase"/>
    <property type="match status" value="1"/>
</dbReference>
<dbReference type="Proteomes" id="UP001057498">
    <property type="component" value="Chromosome"/>
</dbReference>
<dbReference type="PANTHER" id="PTHR43194">
    <property type="entry name" value="HYDROLASE ALPHA/BETA FOLD FAMILY"/>
    <property type="match status" value="1"/>
</dbReference>
<dbReference type="InterPro" id="IPR050228">
    <property type="entry name" value="Carboxylesterase_BioH"/>
</dbReference>
<evidence type="ECO:0000313" key="2">
    <source>
        <dbReference type="EMBL" id="BDI07950.1"/>
    </source>
</evidence>
<dbReference type="PANTHER" id="PTHR43194:SF2">
    <property type="entry name" value="PEROXISOMAL MEMBRANE PROTEIN LPX1"/>
    <property type="match status" value="1"/>
</dbReference>
<organism evidence="2 3">
    <name type="scientific">Sphaerotilus microaerophilus</name>
    <dbReference type="NCBI Taxonomy" id="2914710"/>
    <lineage>
        <taxon>Bacteria</taxon>
        <taxon>Pseudomonadati</taxon>
        <taxon>Pseudomonadota</taxon>
        <taxon>Betaproteobacteria</taxon>
        <taxon>Burkholderiales</taxon>
        <taxon>Sphaerotilaceae</taxon>
        <taxon>Sphaerotilus</taxon>
    </lineage>
</organism>
<keyword evidence="2" id="KW-0378">Hydrolase</keyword>
<reference evidence="2" key="1">
    <citation type="submission" date="2022-04" db="EMBL/GenBank/DDBJ databases">
        <title>Whole genome sequence of Sphaerotilus sp. FB-5.</title>
        <authorList>
            <person name="Takeda M."/>
            <person name="Narihara S."/>
            <person name="Akimoto M."/>
            <person name="Akimoto R."/>
            <person name="Nishiyashiki S."/>
            <person name="Murakami T."/>
        </authorList>
    </citation>
    <scope>NUCLEOTIDE SEQUENCE</scope>
    <source>
        <strain evidence="2">FB-5</strain>
    </source>
</reference>
<dbReference type="Pfam" id="PF12697">
    <property type="entry name" value="Abhydrolase_6"/>
    <property type="match status" value="1"/>
</dbReference>
<dbReference type="GO" id="GO:0016787">
    <property type="term" value="F:hydrolase activity"/>
    <property type="evidence" value="ECO:0007669"/>
    <property type="project" value="UniProtKB-KW"/>
</dbReference>
<dbReference type="EMBL" id="AP025730">
    <property type="protein sequence ID" value="BDI07950.1"/>
    <property type="molecule type" value="Genomic_DNA"/>
</dbReference>
<name>A0ABM7YTG5_9BURK</name>
<sequence length="250" mass="26399">MTTAPATSATLVLLPGLACDAALFEHQAAALRERYGTARVQVTDVHTRAASLPEMAAQLLAETRGALVLIGCSMGGMVALEALRQAGERVAALALLGSSARADVAAMVFLRREAIKRFEAGRMDEVLRANLPAAFHPRHAGDAALVESYFQMIRRAGAAQLIAQNRAVMARADLRPHLGAIGCPTLVMVGEADALTPPDEAREMAEAIPGARLVQLPECGHMLTLEAPQRVSDTLLAWLDGLDAQPVTPA</sequence>
<evidence type="ECO:0000259" key="1">
    <source>
        <dbReference type="Pfam" id="PF12697"/>
    </source>
</evidence>
<dbReference type="RefSeq" id="WP_251971097.1">
    <property type="nucleotide sequence ID" value="NZ_AP025730.1"/>
</dbReference>
<keyword evidence="3" id="KW-1185">Reference proteome</keyword>
<dbReference type="SUPFAM" id="SSF53474">
    <property type="entry name" value="alpha/beta-Hydrolases"/>
    <property type="match status" value="1"/>
</dbReference>
<proteinExistence type="predicted"/>
<accession>A0ABM7YTG5</accession>
<dbReference type="PRINTS" id="PR00111">
    <property type="entry name" value="ABHYDROLASE"/>
</dbReference>
<dbReference type="InterPro" id="IPR029058">
    <property type="entry name" value="AB_hydrolase_fold"/>
</dbReference>
<dbReference type="InterPro" id="IPR000073">
    <property type="entry name" value="AB_hydrolase_1"/>
</dbReference>
<evidence type="ECO:0000313" key="3">
    <source>
        <dbReference type="Proteomes" id="UP001057498"/>
    </source>
</evidence>
<gene>
    <name evidence="2" type="ORF">CATMQ487_49200</name>
</gene>